<reference evidence="1 2" key="1">
    <citation type="submission" date="2020-05" db="EMBL/GenBank/DDBJ databases">
        <title>The draft genome of Cronobacter sakazakii strain 145005.</title>
        <authorList>
            <person name="Yang J."/>
            <person name="Liu L."/>
            <person name="Feng Y."/>
            <person name="Zong Z."/>
        </authorList>
    </citation>
    <scope>NUCLEOTIDE SEQUENCE [LARGE SCALE GENOMIC DNA]</scope>
    <source>
        <strain evidence="1 2">145005</strain>
    </source>
</reference>
<evidence type="ECO:0000313" key="2">
    <source>
        <dbReference type="Proteomes" id="UP000548673"/>
    </source>
</evidence>
<proteinExistence type="predicted"/>
<dbReference type="AlphaFoldDB" id="A0A853H7L2"/>
<gene>
    <name evidence="1" type="ORF">HRR37_09605</name>
</gene>
<dbReference type="EMBL" id="JABTXY010000024">
    <property type="protein sequence ID" value="NYV42625.1"/>
    <property type="molecule type" value="Genomic_DNA"/>
</dbReference>
<name>A0A853H7L2_CROSK</name>
<sequence length="284" mass="31592">MMINQSYVTYKQMQDTSGTRLKTISSQPFKLNRTQENTESAIANISFSGKGIMMSRLFGDSDSTPPVQTQLNVNNMNMSSVNFLTTQDQSILSDLYEQAQNEGADLRYVDDLAHDLGTYRMFNGVMANVNDGTMFDMEGHQQTFIFTEADTATATRIKSSKGYSGSVLDTGFLNYELDAGYSFSHKANFDFLEAVVNGQNLGAKFATYEGKGQKNYIIETASEVTLKTEEPDWRNVNGVFTVTEKGLKNGFSLVDGKLLHDPQSFLTTSFPENKTLLDAFISQK</sequence>
<dbReference type="Proteomes" id="UP000548673">
    <property type="component" value="Unassembled WGS sequence"/>
</dbReference>
<evidence type="ECO:0000313" key="1">
    <source>
        <dbReference type="EMBL" id="NYV42625.1"/>
    </source>
</evidence>
<organism evidence="1 2">
    <name type="scientific">Cronobacter sakazakii</name>
    <name type="common">Enterobacter sakazakii</name>
    <dbReference type="NCBI Taxonomy" id="28141"/>
    <lineage>
        <taxon>Bacteria</taxon>
        <taxon>Pseudomonadati</taxon>
        <taxon>Pseudomonadota</taxon>
        <taxon>Gammaproteobacteria</taxon>
        <taxon>Enterobacterales</taxon>
        <taxon>Enterobacteriaceae</taxon>
        <taxon>Cronobacter</taxon>
    </lineage>
</organism>
<dbReference type="RefSeq" id="WP_038860204.1">
    <property type="nucleotide sequence ID" value="NZ_JABTXY010000024.1"/>
</dbReference>
<accession>A0A853H7L2</accession>
<protein>
    <submittedName>
        <fullName evidence="1">Uncharacterized protein</fullName>
    </submittedName>
</protein>
<comment type="caution">
    <text evidence="1">The sequence shown here is derived from an EMBL/GenBank/DDBJ whole genome shotgun (WGS) entry which is preliminary data.</text>
</comment>